<keyword evidence="4" id="KW-0328">Glycosyltransferase</keyword>
<keyword evidence="12" id="KW-1185">Reference proteome</keyword>
<dbReference type="PANTHER" id="PTHR12468:SF2">
    <property type="entry name" value="GPI MANNOSYLTRANSFERASE 2"/>
    <property type="match status" value="1"/>
</dbReference>
<evidence type="ECO:0000256" key="1">
    <source>
        <dbReference type="ARBA" id="ARBA00004477"/>
    </source>
</evidence>
<dbReference type="PANTHER" id="PTHR12468">
    <property type="entry name" value="GPI MANNOSYLTRANSFERASE 2"/>
    <property type="match status" value="1"/>
</dbReference>
<keyword evidence="9 10" id="KW-0472">Membrane</keyword>
<feature type="transmembrane region" description="Helical" evidence="10">
    <location>
        <begin position="16"/>
        <end position="37"/>
    </location>
</feature>
<feature type="transmembrane region" description="Helical" evidence="10">
    <location>
        <begin position="89"/>
        <end position="108"/>
    </location>
</feature>
<dbReference type="OrthoDB" id="151635at2"/>
<keyword evidence="3" id="KW-0337">GPI-anchor biosynthesis</keyword>
<evidence type="ECO:0000256" key="10">
    <source>
        <dbReference type="SAM" id="Phobius"/>
    </source>
</evidence>
<dbReference type="UniPathway" id="UPA00196"/>
<keyword evidence="5" id="KW-0808">Transferase</keyword>
<keyword evidence="7" id="KW-0256">Endoplasmic reticulum</keyword>
<comment type="caution">
    <text evidence="11">The sequence shown here is derived from an EMBL/GenBank/DDBJ whole genome shotgun (WGS) entry which is preliminary data.</text>
</comment>
<evidence type="ECO:0000256" key="3">
    <source>
        <dbReference type="ARBA" id="ARBA00022502"/>
    </source>
</evidence>
<dbReference type="GO" id="GO:0006506">
    <property type="term" value="P:GPI anchor biosynthetic process"/>
    <property type="evidence" value="ECO:0007669"/>
    <property type="project" value="UniProtKB-UniPathway"/>
</dbReference>
<dbReference type="GO" id="GO:0016020">
    <property type="term" value="C:membrane"/>
    <property type="evidence" value="ECO:0007669"/>
    <property type="project" value="GOC"/>
</dbReference>
<dbReference type="AlphaFoldDB" id="A0A4Q9KNQ8"/>
<dbReference type="Proteomes" id="UP000291933">
    <property type="component" value="Unassembled WGS sequence"/>
</dbReference>
<gene>
    <name evidence="11" type="ORF">ET996_00555</name>
</gene>
<feature type="transmembrane region" description="Helical" evidence="10">
    <location>
        <begin position="298"/>
        <end position="320"/>
    </location>
</feature>
<reference evidence="11 12" key="1">
    <citation type="submission" date="2019-01" db="EMBL/GenBank/DDBJ databases">
        <title>Lactibacter flavus gen. nov., sp. nov., a novel bacterium of the family Propionibacteriaceae isolated from raw milk and dairy products.</title>
        <authorList>
            <person name="Huptas C."/>
            <person name="Wenning M."/>
            <person name="Breitenwieser F."/>
            <person name="Doll E."/>
            <person name="Von Neubeck M."/>
            <person name="Busse H.-J."/>
            <person name="Scherer S."/>
        </authorList>
    </citation>
    <scope>NUCLEOTIDE SEQUENCE [LARGE SCALE GENOMIC DNA]</scope>
    <source>
        <strain evidence="11 12">DSM 22130</strain>
    </source>
</reference>
<dbReference type="GO" id="GO:0000009">
    <property type="term" value="F:alpha-1,6-mannosyltransferase activity"/>
    <property type="evidence" value="ECO:0007669"/>
    <property type="project" value="InterPro"/>
</dbReference>
<name>A0A4Q9KNQ8_PROTD</name>
<accession>A0A4Q9KNQ8</accession>
<evidence type="ECO:0000313" key="11">
    <source>
        <dbReference type="EMBL" id="TBT96198.1"/>
    </source>
</evidence>
<dbReference type="GO" id="GO:0004376">
    <property type="term" value="F:GPI mannosyltransferase activity"/>
    <property type="evidence" value="ECO:0007669"/>
    <property type="project" value="InterPro"/>
</dbReference>
<protein>
    <recommendedName>
        <fullName evidence="13">Glycosyltransferase RgtA/B/C/D-like domain-containing protein</fullName>
    </recommendedName>
</protein>
<dbReference type="EMBL" id="SDMR01000001">
    <property type="protein sequence ID" value="TBT96198.1"/>
    <property type="molecule type" value="Genomic_DNA"/>
</dbReference>
<dbReference type="InterPro" id="IPR007315">
    <property type="entry name" value="PIG-V/Gpi18"/>
</dbReference>
<dbReference type="RefSeq" id="WP_131170611.1">
    <property type="nucleotide sequence ID" value="NZ_FXTL01000001.1"/>
</dbReference>
<evidence type="ECO:0000256" key="7">
    <source>
        <dbReference type="ARBA" id="ARBA00022824"/>
    </source>
</evidence>
<evidence type="ECO:0008006" key="13">
    <source>
        <dbReference type="Google" id="ProtNLM"/>
    </source>
</evidence>
<evidence type="ECO:0000256" key="2">
    <source>
        <dbReference type="ARBA" id="ARBA00004687"/>
    </source>
</evidence>
<keyword evidence="6 10" id="KW-0812">Transmembrane</keyword>
<sequence length="367" mass="41032">MSARASSVRVDTDARLVVQVWLGTRLLLLITAVLVALRTGRRLPNLLGNWDVAHFVAIAKNGYAVQTDMAFFPGLPLVLSLAYRVGADPVIWGTVLALVTSALATWALYRIGGRWAAIAWLLAPTSVFTLVPYSEAPFCAAAFWAWERATRKHWGAAAVLAGLACTLRVSGLFLVGALAVLAVSQAWTARRASGLVRSLPWLLLPLGVLASYAVYLYGRTGSWTAWFSAQAAGWKREFTWPWDCVRNSWRSLQPGMYADHPEWVWIFRAEFLSMIVGVLVVIVLLLRWRVPEASWVGVQVLAFSISYWFQSVCRAVLLWFPLWTLIGEFVEPRTRGAWRWFWAVVIVVALTVQVGWSVLFYLGMWAS</sequence>
<comment type="subcellular location">
    <subcellularLocation>
        <location evidence="1">Endoplasmic reticulum membrane</location>
        <topology evidence="1">Multi-pass membrane protein</topology>
    </subcellularLocation>
</comment>
<comment type="pathway">
    <text evidence="2">Glycolipid biosynthesis; glycosylphosphatidylinositol-anchor biosynthesis.</text>
</comment>
<evidence type="ECO:0000256" key="8">
    <source>
        <dbReference type="ARBA" id="ARBA00022989"/>
    </source>
</evidence>
<evidence type="ECO:0000313" key="12">
    <source>
        <dbReference type="Proteomes" id="UP000291933"/>
    </source>
</evidence>
<dbReference type="Pfam" id="PF04188">
    <property type="entry name" value="Mannosyl_trans2"/>
    <property type="match status" value="1"/>
</dbReference>
<feature type="transmembrane region" description="Helical" evidence="10">
    <location>
        <begin position="154"/>
        <end position="187"/>
    </location>
</feature>
<feature type="transmembrane region" description="Helical" evidence="10">
    <location>
        <begin position="340"/>
        <end position="362"/>
    </location>
</feature>
<proteinExistence type="predicted"/>
<dbReference type="GO" id="GO:0031501">
    <property type="term" value="C:mannosyltransferase complex"/>
    <property type="evidence" value="ECO:0007669"/>
    <property type="project" value="TreeGrafter"/>
</dbReference>
<evidence type="ECO:0000256" key="9">
    <source>
        <dbReference type="ARBA" id="ARBA00023136"/>
    </source>
</evidence>
<evidence type="ECO:0000256" key="6">
    <source>
        <dbReference type="ARBA" id="ARBA00022692"/>
    </source>
</evidence>
<evidence type="ECO:0000256" key="5">
    <source>
        <dbReference type="ARBA" id="ARBA00022679"/>
    </source>
</evidence>
<feature type="transmembrane region" description="Helical" evidence="10">
    <location>
        <begin position="265"/>
        <end position="286"/>
    </location>
</feature>
<feature type="transmembrane region" description="Helical" evidence="10">
    <location>
        <begin position="199"/>
        <end position="218"/>
    </location>
</feature>
<evidence type="ECO:0000256" key="4">
    <source>
        <dbReference type="ARBA" id="ARBA00022676"/>
    </source>
</evidence>
<feature type="transmembrane region" description="Helical" evidence="10">
    <location>
        <begin position="115"/>
        <end position="134"/>
    </location>
</feature>
<keyword evidence="8 10" id="KW-1133">Transmembrane helix</keyword>
<organism evidence="11 12">
    <name type="scientific">Propioniciclava tarda</name>
    <dbReference type="NCBI Taxonomy" id="433330"/>
    <lineage>
        <taxon>Bacteria</taxon>
        <taxon>Bacillati</taxon>
        <taxon>Actinomycetota</taxon>
        <taxon>Actinomycetes</taxon>
        <taxon>Propionibacteriales</taxon>
        <taxon>Propionibacteriaceae</taxon>
        <taxon>Propioniciclava</taxon>
    </lineage>
</organism>